<name>A0ABU7U4N5_9PROT</name>
<dbReference type="SUPFAM" id="SSF55190">
    <property type="entry name" value="Arginyl-tRNA synthetase (ArgRS), N-terminal 'additional' domain"/>
    <property type="match status" value="1"/>
</dbReference>
<keyword evidence="14" id="KW-1185">Reference proteome</keyword>
<dbReference type="SUPFAM" id="SSF47323">
    <property type="entry name" value="Anticodon-binding domain of a subclass of class I aminoacyl-tRNA synthetases"/>
    <property type="match status" value="1"/>
</dbReference>
<dbReference type="InterPro" id="IPR001412">
    <property type="entry name" value="aa-tRNA-synth_I_CS"/>
</dbReference>
<comment type="subcellular location">
    <subcellularLocation>
        <location evidence="9">Cytoplasm</location>
    </subcellularLocation>
</comment>
<dbReference type="InterPro" id="IPR005148">
    <property type="entry name" value="Arg-tRNA-synth_N"/>
</dbReference>
<dbReference type="InterPro" id="IPR014729">
    <property type="entry name" value="Rossmann-like_a/b/a_fold"/>
</dbReference>
<evidence type="ECO:0000259" key="12">
    <source>
        <dbReference type="SMART" id="SM01016"/>
    </source>
</evidence>
<dbReference type="PANTHER" id="PTHR11956">
    <property type="entry name" value="ARGINYL-TRNA SYNTHETASE"/>
    <property type="match status" value="1"/>
</dbReference>
<dbReference type="EC" id="6.1.1.19" evidence="9"/>
<evidence type="ECO:0000256" key="1">
    <source>
        <dbReference type="ARBA" id="ARBA00005594"/>
    </source>
</evidence>
<dbReference type="NCBIfam" id="TIGR00456">
    <property type="entry name" value="argS"/>
    <property type="match status" value="1"/>
</dbReference>
<evidence type="ECO:0000256" key="5">
    <source>
        <dbReference type="ARBA" id="ARBA00022840"/>
    </source>
</evidence>
<dbReference type="InterPro" id="IPR001278">
    <property type="entry name" value="Arg-tRNA-ligase"/>
</dbReference>
<organism evidence="13 14">
    <name type="scientific">Sorlinia euscelidii</name>
    <dbReference type="NCBI Taxonomy" id="3081148"/>
    <lineage>
        <taxon>Bacteria</taxon>
        <taxon>Pseudomonadati</taxon>
        <taxon>Pseudomonadota</taxon>
        <taxon>Alphaproteobacteria</taxon>
        <taxon>Acetobacterales</taxon>
        <taxon>Acetobacteraceae</taxon>
        <taxon>Sorlinia</taxon>
    </lineage>
</organism>
<evidence type="ECO:0000256" key="8">
    <source>
        <dbReference type="ARBA" id="ARBA00049339"/>
    </source>
</evidence>
<keyword evidence="7 9" id="KW-0030">Aminoacyl-tRNA synthetase</keyword>
<evidence type="ECO:0000256" key="10">
    <source>
        <dbReference type="RuleBase" id="RU363038"/>
    </source>
</evidence>
<feature type="short sequence motif" description="'HIGH' region" evidence="9">
    <location>
        <begin position="137"/>
        <end position="147"/>
    </location>
</feature>
<evidence type="ECO:0000256" key="3">
    <source>
        <dbReference type="ARBA" id="ARBA00022598"/>
    </source>
</evidence>
<dbReference type="Proteomes" id="UP001312908">
    <property type="component" value="Unassembled WGS sequence"/>
</dbReference>
<comment type="catalytic activity">
    <reaction evidence="8 9">
        <text>tRNA(Arg) + L-arginine + ATP = L-arginyl-tRNA(Arg) + AMP + diphosphate</text>
        <dbReference type="Rhea" id="RHEA:20301"/>
        <dbReference type="Rhea" id="RHEA-COMP:9658"/>
        <dbReference type="Rhea" id="RHEA-COMP:9673"/>
        <dbReference type="ChEBI" id="CHEBI:30616"/>
        <dbReference type="ChEBI" id="CHEBI:32682"/>
        <dbReference type="ChEBI" id="CHEBI:33019"/>
        <dbReference type="ChEBI" id="CHEBI:78442"/>
        <dbReference type="ChEBI" id="CHEBI:78513"/>
        <dbReference type="ChEBI" id="CHEBI:456215"/>
        <dbReference type="EC" id="6.1.1.19"/>
    </reaction>
</comment>
<keyword evidence="3 9" id="KW-0436">Ligase</keyword>
<dbReference type="PRINTS" id="PR01038">
    <property type="entry name" value="TRNASYNTHARG"/>
</dbReference>
<keyword evidence="5 9" id="KW-0067">ATP-binding</keyword>
<dbReference type="SMART" id="SM01016">
    <property type="entry name" value="Arg_tRNA_synt_N"/>
    <property type="match status" value="1"/>
</dbReference>
<dbReference type="Gene3D" id="3.30.1360.70">
    <property type="entry name" value="Arginyl tRNA synthetase N-terminal domain"/>
    <property type="match status" value="1"/>
</dbReference>
<dbReference type="Pfam" id="PF00750">
    <property type="entry name" value="tRNA-synt_1d"/>
    <property type="match status" value="1"/>
</dbReference>
<evidence type="ECO:0000256" key="9">
    <source>
        <dbReference type="HAMAP-Rule" id="MF_00123"/>
    </source>
</evidence>
<accession>A0ABU7U4N5</accession>
<comment type="caution">
    <text evidence="13">The sequence shown here is derived from an EMBL/GenBank/DDBJ whole genome shotgun (WGS) entry which is preliminary data.</text>
</comment>
<dbReference type="InterPro" id="IPR036695">
    <property type="entry name" value="Arg-tRNA-synth_N_sf"/>
</dbReference>
<keyword evidence="4 9" id="KW-0547">Nucleotide-binding</keyword>
<sequence>MVDHVSGAQNCLFKQYQQVVRQTLRDIVPDLPDEILDRVELTPTKDPLHGDMATNGALLAAKPARRKPQEIAASLAKRLQQKEEIASAEAAGPGFVNITLSPGIYQNLLPGILRQGAAYGESAIGGGKRVNVEYVSANPTGPMHVGHCRGAVVGDALARLLQKAGYAVLKEYYINDAGAQVTALAWVVYWRYLQKIGTSLTEDAFAALTPTGLQYRGEYLLPVADMLVEKYGASLATSEKTAAPTENWFETVRRAALDAMMTQIRADLQALGISHDVFSSEADVYARGEVDRAIKSLEGKGLIYEGVLEPPKGKTPDDWEPRPQTLFRSTSFGDDVDRALKKSNGENTYFANDVGYHSQKASQADLLIDVLGADHGGYVSRMRAAVQALTDGRTAFEVVICQIVRILKNGVPVRMSKRAGTFVTLRDLLDEVGKDAVRFTMLTRKADAQMDFDLDLVIAQTRDNPVFYVQYAHARCCSVIRAARDMFGGDVDAALAGDAPQLHTIASAAELAVIRRMASFPRMVEGAALAREPHRIAYYCGELAADFHALWNKGREDTTLRFLREDEKEASLAKLALVAAVANVLRCGLAILGVTPAEEM</sequence>
<dbReference type="Pfam" id="PF05746">
    <property type="entry name" value="DALR_1"/>
    <property type="match status" value="1"/>
</dbReference>
<evidence type="ECO:0000313" key="14">
    <source>
        <dbReference type="Proteomes" id="UP001312908"/>
    </source>
</evidence>
<evidence type="ECO:0000256" key="4">
    <source>
        <dbReference type="ARBA" id="ARBA00022741"/>
    </source>
</evidence>
<dbReference type="HAMAP" id="MF_00123">
    <property type="entry name" value="Arg_tRNA_synth"/>
    <property type="match status" value="1"/>
</dbReference>
<keyword evidence="6 9" id="KW-0648">Protein biosynthesis</keyword>
<dbReference type="EMBL" id="JAWJZY010000005">
    <property type="protein sequence ID" value="MEE8659425.1"/>
    <property type="molecule type" value="Genomic_DNA"/>
</dbReference>
<dbReference type="RefSeq" id="WP_394820247.1">
    <property type="nucleotide sequence ID" value="NZ_JAWJZY010000005.1"/>
</dbReference>
<reference evidence="13 14" key="1">
    <citation type="submission" date="2023-10" db="EMBL/GenBank/DDBJ databases">
        <title>Sorlinia euscelidii gen. nov., sp. nov., an acetic acid bacteria isolated from the gut of Euscelidius variegatus emitter.</title>
        <authorList>
            <person name="Michoud G."/>
            <person name="Marasco R."/>
            <person name="Seferji K."/>
            <person name="Gonella E."/>
            <person name="Garuglieri E."/>
            <person name="Alma A."/>
            <person name="Mapelli F."/>
            <person name="Borin S."/>
            <person name="Daffonchio D."/>
            <person name="Crotti E."/>
        </authorList>
    </citation>
    <scope>NUCLEOTIDE SEQUENCE [LARGE SCALE GENOMIC DNA]</scope>
    <source>
        <strain evidence="13 14">EV16P</strain>
    </source>
</reference>
<dbReference type="SMART" id="SM00836">
    <property type="entry name" value="DALR_1"/>
    <property type="match status" value="1"/>
</dbReference>
<evidence type="ECO:0000259" key="11">
    <source>
        <dbReference type="SMART" id="SM00836"/>
    </source>
</evidence>
<dbReference type="CDD" id="cd00671">
    <property type="entry name" value="ArgRS_core"/>
    <property type="match status" value="1"/>
</dbReference>
<evidence type="ECO:0000256" key="6">
    <source>
        <dbReference type="ARBA" id="ARBA00022917"/>
    </source>
</evidence>
<evidence type="ECO:0000313" key="13">
    <source>
        <dbReference type="EMBL" id="MEE8659425.1"/>
    </source>
</evidence>
<feature type="domain" description="DALR anticodon binding" evidence="11">
    <location>
        <begin position="469"/>
        <end position="600"/>
    </location>
</feature>
<keyword evidence="2 9" id="KW-0963">Cytoplasm</keyword>
<dbReference type="PROSITE" id="PS00178">
    <property type="entry name" value="AA_TRNA_LIGASE_I"/>
    <property type="match status" value="1"/>
</dbReference>
<gene>
    <name evidence="9" type="primary">argS</name>
    <name evidence="13" type="ORF">DOFOFD_10455</name>
</gene>
<dbReference type="Gene3D" id="1.10.730.10">
    <property type="entry name" value="Isoleucyl-tRNA Synthetase, Domain 1"/>
    <property type="match status" value="1"/>
</dbReference>
<dbReference type="GO" id="GO:0016874">
    <property type="term" value="F:ligase activity"/>
    <property type="evidence" value="ECO:0007669"/>
    <property type="project" value="UniProtKB-KW"/>
</dbReference>
<dbReference type="InterPro" id="IPR008909">
    <property type="entry name" value="DALR_anticod-bd"/>
</dbReference>
<comment type="subunit">
    <text evidence="9">Monomer.</text>
</comment>
<evidence type="ECO:0000256" key="7">
    <source>
        <dbReference type="ARBA" id="ARBA00023146"/>
    </source>
</evidence>
<dbReference type="PANTHER" id="PTHR11956:SF5">
    <property type="entry name" value="ARGININE--TRNA LIGASE, CYTOPLASMIC"/>
    <property type="match status" value="1"/>
</dbReference>
<dbReference type="Gene3D" id="3.40.50.620">
    <property type="entry name" value="HUPs"/>
    <property type="match status" value="1"/>
</dbReference>
<dbReference type="InterPro" id="IPR035684">
    <property type="entry name" value="ArgRS_core"/>
</dbReference>
<feature type="domain" description="Arginyl tRNA synthetase N-terminal" evidence="12">
    <location>
        <begin position="14"/>
        <end position="100"/>
    </location>
</feature>
<dbReference type="SUPFAM" id="SSF52374">
    <property type="entry name" value="Nucleotidylyl transferase"/>
    <property type="match status" value="1"/>
</dbReference>
<proteinExistence type="inferred from homology"/>
<comment type="similarity">
    <text evidence="1 9 10">Belongs to the class-I aminoacyl-tRNA synthetase family.</text>
</comment>
<evidence type="ECO:0000256" key="2">
    <source>
        <dbReference type="ARBA" id="ARBA00022490"/>
    </source>
</evidence>
<protein>
    <recommendedName>
        <fullName evidence="9">Arginine--tRNA ligase</fullName>
        <ecNumber evidence="9">6.1.1.19</ecNumber>
    </recommendedName>
    <alternativeName>
        <fullName evidence="9">Arginyl-tRNA synthetase</fullName>
        <shortName evidence="9">ArgRS</shortName>
    </alternativeName>
</protein>
<dbReference type="InterPro" id="IPR009080">
    <property type="entry name" value="tRNAsynth_Ia_anticodon-bd"/>
</dbReference>
<dbReference type="Pfam" id="PF03485">
    <property type="entry name" value="Arg_tRNA_synt_N"/>
    <property type="match status" value="1"/>
</dbReference>